<keyword evidence="1" id="KW-0812">Transmembrane</keyword>
<feature type="transmembrane region" description="Helical" evidence="1">
    <location>
        <begin position="45"/>
        <end position="66"/>
    </location>
</feature>
<gene>
    <name evidence="3" type="ORF">GCM10009757_11730</name>
</gene>
<keyword evidence="1" id="KW-1133">Transmembrane helix</keyword>
<keyword evidence="3" id="KW-0808">Transferase</keyword>
<feature type="transmembrane region" description="Helical" evidence="1">
    <location>
        <begin position="87"/>
        <end position="106"/>
    </location>
</feature>
<dbReference type="InterPro" id="IPR002656">
    <property type="entry name" value="Acyl_transf_3_dom"/>
</dbReference>
<feature type="transmembrane region" description="Helical" evidence="1">
    <location>
        <begin position="365"/>
        <end position="386"/>
    </location>
</feature>
<dbReference type="Proteomes" id="UP001403094">
    <property type="component" value="Unassembled WGS sequence"/>
</dbReference>
<keyword evidence="3" id="KW-0012">Acyltransferase</keyword>
<evidence type="ECO:0000256" key="1">
    <source>
        <dbReference type="SAM" id="Phobius"/>
    </source>
</evidence>
<evidence type="ECO:0000313" key="4">
    <source>
        <dbReference type="Proteomes" id="UP001403094"/>
    </source>
</evidence>
<dbReference type="PANTHER" id="PTHR23028:SF53">
    <property type="entry name" value="ACYL_TRANSF_3 DOMAIN-CONTAINING PROTEIN"/>
    <property type="match status" value="1"/>
</dbReference>
<feature type="transmembrane region" description="Helical" evidence="1">
    <location>
        <begin position="262"/>
        <end position="284"/>
    </location>
</feature>
<comment type="caution">
    <text evidence="3">The sequence shown here is derived from an EMBL/GenBank/DDBJ whole genome shotgun (WGS) entry which is preliminary data.</text>
</comment>
<reference evidence="4" key="1">
    <citation type="journal article" date="2019" name="Int. J. Syst. Evol. Microbiol.">
        <title>The Global Catalogue of Microorganisms (GCM) 10K type strain sequencing project: providing services to taxonomists for standard genome sequencing and annotation.</title>
        <authorList>
            <consortium name="The Broad Institute Genomics Platform"/>
            <consortium name="The Broad Institute Genome Sequencing Center for Infectious Disease"/>
            <person name="Wu L."/>
            <person name="Ma J."/>
        </authorList>
    </citation>
    <scope>NUCLEOTIDE SEQUENCE [LARGE SCALE GENOMIC DNA]</scope>
    <source>
        <strain evidence="4">JCM 14549</strain>
    </source>
</reference>
<feature type="transmembrane region" description="Helical" evidence="1">
    <location>
        <begin position="169"/>
        <end position="188"/>
    </location>
</feature>
<proteinExistence type="predicted"/>
<dbReference type="GO" id="GO:0016746">
    <property type="term" value="F:acyltransferase activity"/>
    <property type="evidence" value="ECO:0007669"/>
    <property type="project" value="UniProtKB-KW"/>
</dbReference>
<evidence type="ECO:0000259" key="2">
    <source>
        <dbReference type="Pfam" id="PF01757"/>
    </source>
</evidence>
<feature type="transmembrane region" description="Helical" evidence="1">
    <location>
        <begin position="398"/>
        <end position="420"/>
    </location>
</feature>
<dbReference type="RefSeq" id="WP_346069791.1">
    <property type="nucleotide sequence ID" value="NZ_BAAANQ010000002.1"/>
</dbReference>
<name>A0ABP5GIN0_9ACTN</name>
<dbReference type="EMBL" id="BAAANQ010000002">
    <property type="protein sequence ID" value="GAA2045290.1"/>
    <property type="molecule type" value="Genomic_DNA"/>
</dbReference>
<accession>A0ABP5GIN0</accession>
<dbReference type="InterPro" id="IPR050879">
    <property type="entry name" value="Acyltransferase_3"/>
</dbReference>
<dbReference type="PANTHER" id="PTHR23028">
    <property type="entry name" value="ACETYLTRANSFERASE"/>
    <property type="match status" value="1"/>
</dbReference>
<keyword evidence="1" id="KW-0472">Membrane</keyword>
<evidence type="ECO:0000313" key="3">
    <source>
        <dbReference type="EMBL" id="GAA2045290.1"/>
    </source>
</evidence>
<keyword evidence="4" id="KW-1185">Reference proteome</keyword>
<dbReference type="Pfam" id="PF01757">
    <property type="entry name" value="Acyl_transf_3"/>
    <property type="match status" value="1"/>
</dbReference>
<organism evidence="3 4">
    <name type="scientific">Streptomyces cheonanensis</name>
    <dbReference type="NCBI Taxonomy" id="312720"/>
    <lineage>
        <taxon>Bacteria</taxon>
        <taxon>Bacillati</taxon>
        <taxon>Actinomycetota</taxon>
        <taxon>Actinomycetes</taxon>
        <taxon>Kitasatosporales</taxon>
        <taxon>Streptomycetaceae</taxon>
        <taxon>Streptomyces</taxon>
    </lineage>
</organism>
<sequence length="433" mass="46924">MTHQARAQLPSRPTEKNHSYIPSLDGLRGLAIAGVLLFHTGRLSGGFLGVDLFFVLSGFLITGLLLREITTNGSLSLARFWARRLRRLFPALAAMLAVTTLATWWLQHSTAVRTASAELVRTTLSDGLWVQLHLVNWHLLAQDASYWETFGQSRLFAHLWSIAVEEQFYILWPLLLMVLAASLSTVLGPRYRGNAMSLGGAVIILCAALAATSQLLMVLLLDSTDPTRVYTGTDTRAFSLLLGASAATEPARRLFAALLRRLGRAAGAVMLLLGAGLLSSWLLVTGTDSPGLFTGGLFAHAAASALLIGLCAEHHRSGGRHGVLRAVLEFPGLTWLGRISYSLYLWHWPVIVLMEPGGIALFGEWTHTLLVIVVSLTLAAGSTHLIENPVRFRAGWARGWRGAAVLVLVSAGLLCLWLLLPAPEGQQIDVDLL</sequence>
<protein>
    <submittedName>
        <fullName evidence="3">Acyltransferase</fullName>
    </submittedName>
</protein>
<feature type="transmembrane region" description="Helical" evidence="1">
    <location>
        <begin position="195"/>
        <end position="217"/>
    </location>
</feature>
<feature type="domain" description="Acyltransferase 3" evidence="2">
    <location>
        <begin position="22"/>
        <end position="380"/>
    </location>
</feature>
<feature type="transmembrane region" description="Helical" evidence="1">
    <location>
        <begin position="290"/>
        <end position="311"/>
    </location>
</feature>